<evidence type="ECO:0000313" key="2">
    <source>
        <dbReference type="EMBL" id="KZV94173.1"/>
    </source>
</evidence>
<feature type="compositionally biased region" description="Low complexity" evidence="1">
    <location>
        <begin position="1"/>
        <end position="43"/>
    </location>
</feature>
<evidence type="ECO:0000256" key="1">
    <source>
        <dbReference type="SAM" id="MobiDB-lite"/>
    </source>
</evidence>
<dbReference type="Proteomes" id="UP000077266">
    <property type="component" value="Unassembled WGS sequence"/>
</dbReference>
<reference evidence="2 3" key="1">
    <citation type="journal article" date="2016" name="Mol. Biol. Evol.">
        <title>Comparative Genomics of Early-Diverging Mushroom-Forming Fungi Provides Insights into the Origins of Lignocellulose Decay Capabilities.</title>
        <authorList>
            <person name="Nagy L.G."/>
            <person name="Riley R."/>
            <person name="Tritt A."/>
            <person name="Adam C."/>
            <person name="Daum C."/>
            <person name="Floudas D."/>
            <person name="Sun H."/>
            <person name="Yadav J.S."/>
            <person name="Pangilinan J."/>
            <person name="Larsson K.H."/>
            <person name="Matsuura K."/>
            <person name="Barry K."/>
            <person name="Labutti K."/>
            <person name="Kuo R."/>
            <person name="Ohm R.A."/>
            <person name="Bhattacharya S.S."/>
            <person name="Shirouzu T."/>
            <person name="Yoshinaga Y."/>
            <person name="Martin F.M."/>
            <person name="Grigoriev I.V."/>
            <person name="Hibbett D.S."/>
        </authorList>
    </citation>
    <scope>NUCLEOTIDE SEQUENCE [LARGE SCALE GENOMIC DNA]</scope>
    <source>
        <strain evidence="2 3">HHB12029</strain>
    </source>
</reference>
<feature type="region of interest" description="Disordered" evidence="1">
    <location>
        <begin position="1"/>
        <end position="56"/>
    </location>
</feature>
<evidence type="ECO:0000313" key="3">
    <source>
        <dbReference type="Proteomes" id="UP000077266"/>
    </source>
</evidence>
<protein>
    <submittedName>
        <fullName evidence="2">Uncharacterized protein</fullName>
    </submittedName>
</protein>
<accession>A0A165J149</accession>
<keyword evidence="3" id="KW-1185">Reference proteome</keyword>
<dbReference type="InParanoid" id="A0A165J149"/>
<organism evidence="2 3">
    <name type="scientific">Exidia glandulosa HHB12029</name>
    <dbReference type="NCBI Taxonomy" id="1314781"/>
    <lineage>
        <taxon>Eukaryota</taxon>
        <taxon>Fungi</taxon>
        <taxon>Dikarya</taxon>
        <taxon>Basidiomycota</taxon>
        <taxon>Agaricomycotina</taxon>
        <taxon>Agaricomycetes</taxon>
        <taxon>Auriculariales</taxon>
        <taxon>Exidiaceae</taxon>
        <taxon>Exidia</taxon>
    </lineage>
</organism>
<dbReference type="AlphaFoldDB" id="A0A165J149"/>
<name>A0A165J149_EXIGL</name>
<proteinExistence type="predicted"/>
<sequence>MNLPSWGSSGLSRSHSPASLFAMTNSTSQPPSTSSSPPSVTPSIEPASGGTKADQQCNYDKVVTAGTTGTATTAPTQATNAIKRSEQSSFQPYPEAPDLLESVRSRRVDVQGVANWQQQRRRRCCRSRKIAHSCQFKVAACQESVSSTPDDHGHSCANAASWPRQISIRRSGRMFWSTLLLSRQQLDTGLTGSISFCL</sequence>
<gene>
    <name evidence="2" type="ORF">EXIGLDRAFT_524118</name>
</gene>
<dbReference type="EMBL" id="KV425977">
    <property type="protein sequence ID" value="KZV94173.1"/>
    <property type="molecule type" value="Genomic_DNA"/>
</dbReference>